<feature type="domain" description="GH16" evidence="6">
    <location>
        <begin position="3"/>
        <end position="251"/>
    </location>
</feature>
<dbReference type="GO" id="GO:0048046">
    <property type="term" value="C:apoplast"/>
    <property type="evidence" value="ECO:0007669"/>
    <property type="project" value="UniProtKB-SubCell"/>
</dbReference>
<dbReference type="PROSITE" id="PS51762">
    <property type="entry name" value="GH16_2"/>
    <property type="match status" value="1"/>
</dbReference>
<comment type="caution">
    <text evidence="7">The sequence shown here is derived from an EMBL/GenBank/DDBJ whole genome shotgun (WGS) entry which is preliminary data.</text>
</comment>
<gene>
    <name evidence="7" type="ORF">Taro_030131</name>
</gene>
<sequence>MADGFNHQTREMAMARVARRLSPPRLGISCGFSTVLVLLVSSIFPASAAAFRNLTTITFEEAYRPLFGESNLRHSADGRAVSLLLGRNGGSGFVSSEMYSNGFFSASIKLPSGYTAGVVVAFYASNGEVFRGGHDEVDMEFLGDVRAGSWRLQTNVYGNGSTGRGREERYRLPFDPSLRAHRYSILWANHSIVFYVDNTPVREVRRSGAMEGDYPSRPMWVYATIWDASAWATSGGRYGVDYRLAPFASEFSGLVLRGCRFHGAEGRDGCARVEVELAAADYGAVPPERRLAMRGFREKYMTYSFCYDVERYPVAFPECDAAPSEKRRFGDDGHLKGGRRHRHARRQSRVPDDGDDDPEESEAGEC</sequence>
<keyword evidence="4" id="KW-0964">Secreted</keyword>
<dbReference type="PANTHER" id="PTHR31062">
    <property type="entry name" value="XYLOGLUCAN ENDOTRANSGLUCOSYLASE/HYDROLASE PROTEIN 8-RELATED"/>
    <property type="match status" value="1"/>
</dbReference>
<proteinExistence type="inferred from homology"/>
<protein>
    <recommendedName>
        <fullName evidence="4">Xyloglucan endotransglucosylase/hydrolase</fullName>
        <ecNumber evidence="4">2.4.1.207</ecNumber>
    </recommendedName>
</protein>
<dbReference type="InterPro" id="IPR010713">
    <property type="entry name" value="XET_C"/>
</dbReference>
<dbReference type="GO" id="GO:0044042">
    <property type="term" value="P:glucan metabolic process"/>
    <property type="evidence" value="ECO:0007669"/>
    <property type="project" value="InterPro"/>
</dbReference>
<dbReference type="InterPro" id="IPR000757">
    <property type="entry name" value="Beta-glucanase-like"/>
</dbReference>
<feature type="compositionally biased region" description="Acidic residues" evidence="5">
    <location>
        <begin position="353"/>
        <end position="366"/>
    </location>
</feature>
<dbReference type="EC" id="2.4.1.207" evidence="4"/>
<comment type="PTM">
    <text evidence="4">Contains at least one intrachain disulfide bond essential for its enzymatic activity.</text>
</comment>
<feature type="region of interest" description="Disordered" evidence="5">
    <location>
        <begin position="323"/>
        <end position="366"/>
    </location>
</feature>
<keyword evidence="2 4" id="KW-0378">Hydrolase</keyword>
<keyword evidence="4" id="KW-0134">Cell wall</keyword>
<dbReference type="Proteomes" id="UP000652761">
    <property type="component" value="Unassembled WGS sequence"/>
</dbReference>
<evidence type="ECO:0000256" key="4">
    <source>
        <dbReference type="RuleBase" id="RU361120"/>
    </source>
</evidence>
<reference evidence="7" key="1">
    <citation type="submission" date="2017-07" db="EMBL/GenBank/DDBJ databases">
        <title>Taro Niue Genome Assembly and Annotation.</title>
        <authorList>
            <person name="Atibalentja N."/>
            <person name="Keating K."/>
            <person name="Fields C.J."/>
        </authorList>
    </citation>
    <scope>NUCLEOTIDE SEQUENCE</scope>
    <source>
        <strain evidence="7">Niue_2</strain>
        <tissue evidence="7">Leaf</tissue>
    </source>
</reference>
<evidence type="ECO:0000256" key="1">
    <source>
        <dbReference type="ARBA" id="ARBA00022679"/>
    </source>
</evidence>
<evidence type="ECO:0000256" key="5">
    <source>
        <dbReference type="SAM" id="MobiDB-lite"/>
    </source>
</evidence>
<keyword evidence="1 4" id="KW-0808">Transferase</keyword>
<dbReference type="Pfam" id="PF06955">
    <property type="entry name" value="XET_C"/>
    <property type="match status" value="1"/>
</dbReference>
<accession>A0A843VT92</accession>
<keyword evidence="4" id="KW-0961">Cell wall biogenesis/degradation</keyword>
<dbReference type="Gene3D" id="2.60.120.200">
    <property type="match status" value="1"/>
</dbReference>
<dbReference type="GO" id="GO:0016762">
    <property type="term" value="F:xyloglucan:xyloglucosyl transferase activity"/>
    <property type="evidence" value="ECO:0007669"/>
    <property type="project" value="UniProtKB-EC"/>
</dbReference>
<dbReference type="SUPFAM" id="SSF49899">
    <property type="entry name" value="Concanavalin A-like lectins/glucanases"/>
    <property type="match status" value="1"/>
</dbReference>
<evidence type="ECO:0000313" key="8">
    <source>
        <dbReference type="Proteomes" id="UP000652761"/>
    </source>
</evidence>
<evidence type="ECO:0000313" key="7">
    <source>
        <dbReference type="EMBL" id="MQL97447.1"/>
    </source>
</evidence>
<organism evidence="7 8">
    <name type="scientific">Colocasia esculenta</name>
    <name type="common">Wild taro</name>
    <name type="synonym">Arum esculentum</name>
    <dbReference type="NCBI Taxonomy" id="4460"/>
    <lineage>
        <taxon>Eukaryota</taxon>
        <taxon>Viridiplantae</taxon>
        <taxon>Streptophyta</taxon>
        <taxon>Embryophyta</taxon>
        <taxon>Tracheophyta</taxon>
        <taxon>Spermatophyta</taxon>
        <taxon>Magnoliopsida</taxon>
        <taxon>Liliopsida</taxon>
        <taxon>Araceae</taxon>
        <taxon>Aroideae</taxon>
        <taxon>Colocasieae</taxon>
        <taxon>Colocasia</taxon>
    </lineage>
</organism>
<dbReference type="InterPro" id="IPR013320">
    <property type="entry name" value="ConA-like_dom_sf"/>
</dbReference>
<dbReference type="EMBL" id="NMUH01002051">
    <property type="protein sequence ID" value="MQL97447.1"/>
    <property type="molecule type" value="Genomic_DNA"/>
</dbReference>
<keyword evidence="8" id="KW-1185">Reference proteome</keyword>
<name>A0A843VT92_COLES</name>
<keyword evidence="3 4" id="KW-0326">Glycosidase</keyword>
<comment type="similarity">
    <text evidence="4">Belongs to the glycosyl hydrolase 16 family.</text>
</comment>
<dbReference type="InterPro" id="IPR044791">
    <property type="entry name" value="Beta-glucanase/XTH"/>
</dbReference>
<keyword evidence="4" id="KW-0052">Apoplast</keyword>
<comment type="subcellular location">
    <subcellularLocation>
        <location evidence="4">Secreted</location>
        <location evidence="4">Cell wall</location>
    </subcellularLocation>
    <subcellularLocation>
        <location evidence="4">Secreted</location>
        <location evidence="4">Extracellular space</location>
        <location evidence="4">Apoplast</location>
    </subcellularLocation>
</comment>
<evidence type="ECO:0000259" key="6">
    <source>
        <dbReference type="PROSITE" id="PS51762"/>
    </source>
</evidence>
<feature type="compositionally biased region" description="Basic residues" evidence="5">
    <location>
        <begin position="336"/>
        <end position="348"/>
    </location>
</feature>
<dbReference type="GO" id="GO:0004553">
    <property type="term" value="F:hydrolase activity, hydrolyzing O-glycosyl compounds"/>
    <property type="evidence" value="ECO:0007669"/>
    <property type="project" value="InterPro"/>
</dbReference>
<evidence type="ECO:0000256" key="3">
    <source>
        <dbReference type="ARBA" id="ARBA00023295"/>
    </source>
</evidence>
<evidence type="ECO:0000256" key="2">
    <source>
        <dbReference type="ARBA" id="ARBA00022801"/>
    </source>
</evidence>
<dbReference type="Pfam" id="PF00722">
    <property type="entry name" value="Glyco_hydro_16"/>
    <property type="match status" value="1"/>
</dbReference>
<dbReference type="GO" id="GO:0071555">
    <property type="term" value="P:cell wall organization"/>
    <property type="evidence" value="ECO:0007669"/>
    <property type="project" value="UniProtKB-KW"/>
</dbReference>
<dbReference type="OrthoDB" id="4781at2759"/>
<comment type="function">
    <text evidence="4">Catalyzes xyloglucan endohydrolysis (XEH) and/or endotransglycosylation (XET). Cleaves and religates xyloglucan polymers, an essential constituent of the primary cell wall, and thereby participates in cell wall construction of growing tissues.</text>
</comment>
<dbReference type="AlphaFoldDB" id="A0A843VT92"/>
<feature type="compositionally biased region" description="Basic and acidic residues" evidence="5">
    <location>
        <begin position="323"/>
        <end position="335"/>
    </location>
</feature>